<evidence type="ECO:0000256" key="2">
    <source>
        <dbReference type="SAM" id="MobiDB-lite"/>
    </source>
</evidence>
<feature type="compositionally biased region" description="Polar residues" evidence="2">
    <location>
        <begin position="977"/>
        <end position="986"/>
    </location>
</feature>
<gene>
    <name evidence="3" type="ORF">BCR36DRAFT_330148</name>
</gene>
<dbReference type="GO" id="GO:0005737">
    <property type="term" value="C:cytoplasm"/>
    <property type="evidence" value="ECO:0007669"/>
    <property type="project" value="TreeGrafter"/>
</dbReference>
<evidence type="ECO:0008006" key="5">
    <source>
        <dbReference type="Google" id="ProtNLM"/>
    </source>
</evidence>
<comment type="caution">
    <text evidence="3">The sequence shown here is derived from an EMBL/GenBank/DDBJ whole genome shotgun (WGS) entry which is preliminary data.</text>
</comment>
<evidence type="ECO:0000313" key="4">
    <source>
        <dbReference type="Proteomes" id="UP000193719"/>
    </source>
</evidence>
<name>A0A1Y1V5S1_9FUNG</name>
<dbReference type="GO" id="GO:0008017">
    <property type="term" value="F:microtubule binding"/>
    <property type="evidence" value="ECO:0007669"/>
    <property type="project" value="InterPro"/>
</dbReference>
<dbReference type="PANTHER" id="PTHR19321:SF41">
    <property type="entry name" value="FASCETTO-RELATED"/>
    <property type="match status" value="1"/>
</dbReference>
<feature type="region of interest" description="Disordered" evidence="2">
    <location>
        <begin position="546"/>
        <end position="635"/>
    </location>
</feature>
<dbReference type="InterPro" id="IPR007145">
    <property type="entry name" value="MAP65_Ase1_PRC1"/>
</dbReference>
<dbReference type="Pfam" id="PF03999">
    <property type="entry name" value="MAP65_ASE1"/>
    <property type="match status" value="2"/>
</dbReference>
<dbReference type="PANTHER" id="PTHR19321">
    <property type="entry name" value="PROTEIN REGULATOR OF CYTOKINESIS 1 PRC1-RELATED"/>
    <property type="match status" value="1"/>
</dbReference>
<dbReference type="Proteomes" id="UP000193719">
    <property type="component" value="Unassembled WGS sequence"/>
</dbReference>
<dbReference type="EMBL" id="MCFH01000029">
    <property type="protein sequence ID" value="ORX47918.1"/>
    <property type="molecule type" value="Genomic_DNA"/>
</dbReference>
<evidence type="ECO:0000256" key="1">
    <source>
        <dbReference type="SAM" id="Coils"/>
    </source>
</evidence>
<sequence length="1090" mass="126914">MIIEIDIIEKFSKEIDALYSELAKDQKEYQVEISTLRAKIINLLKNHIATLRTNKQYILQKIMDIQAETQRYIGLMGGEDDEENKQDEVFLELRQIQYSLNSSDNIGLIPKLKRLKTINEYVLEKYQLRVNTIKDIYEKIEECKKHLGNKIINIESFNENGEEIISIKRIQKLTLYIKKFIDIKENRLIIACELRNKILNLWNELGIEPQDEFDKLIENFNKNKFYVTEENMETIRLKCEKLEEEKSNRKLKVELLLKMINVLWDKMQIGIEERKEIENLTGYHCDTIKKYENELIRLNKMKKKYMKSFILKCKLELETYWKKLYFSKEQQQQFYNQYPFIDFDESNANSIESEEYINNGENTHDNDNNKIEEIISTMEINQNPHLNETFNSQENKYHPQNEEKCEVEESKNENYVSSKSYSDEAVLSAYEKEILKMEKLYDEAKDVLELVGKHIKLVEEVKNFEISCADQTRLFQKGKRDPGRLLREEKFRKRFTRERPKLEKELIKILSDWEIQNNKPFTIYGKRYLDSIKTLDDEVSKLVMNEKEKHKSKSNSKNISDKTINSELNTPLKRIVQKSQNKIKRQRTNNHEERNEKRQIQKNENNDFIAKTPRKNIPSPNNWKNTNETPKTDRTLIDTQKLLYTTSKIPNTPTQPLLSKNYPMSARTTSRIPMLTLKNTYKKTNLFSVKLPQKRPFYFSDDDDNEEKREIFENFAKKSKDLNEILQKFKKTPSIDFNNKTSTTNSSAVVSSSTTLADSKNSSNTISTDIIPNSNKDVCSNSNPLSTIEELSYIRGSSNSNTKIDKQNNHQSDATIITPFRVNNSYNKLKKDSIQIEIDEQLQSIHSIQSPTKSKIKPSNTMEPSPQEEKENLSREINVKKAAPPQEKKVMDKSEGETFQKFSHPLTMNNTLVNINTNTQINNKEYSNNYEIKSKILPSFSTTKISISNSIAKESSPFLSPKNPLTSSGMVALPSSLKLNSTTTPQKNEKESEEEKKKTENGQESLESKKKIKNENNVITIATPVVTTTKDGKEVIETYQYEKINLAEPSALTIKLKNSDSLGIGDLGDKSLSSINGEEDVDSFIDDIYF</sequence>
<dbReference type="GO" id="GO:0051256">
    <property type="term" value="P:mitotic spindle midzone assembly"/>
    <property type="evidence" value="ECO:0007669"/>
    <property type="project" value="TreeGrafter"/>
</dbReference>
<dbReference type="OrthoDB" id="642895at2759"/>
<organism evidence="3 4">
    <name type="scientific">Piromyces finnis</name>
    <dbReference type="NCBI Taxonomy" id="1754191"/>
    <lineage>
        <taxon>Eukaryota</taxon>
        <taxon>Fungi</taxon>
        <taxon>Fungi incertae sedis</taxon>
        <taxon>Chytridiomycota</taxon>
        <taxon>Chytridiomycota incertae sedis</taxon>
        <taxon>Neocallimastigomycetes</taxon>
        <taxon>Neocallimastigales</taxon>
        <taxon>Neocallimastigaceae</taxon>
        <taxon>Piromyces</taxon>
    </lineage>
</organism>
<keyword evidence="4" id="KW-1185">Reference proteome</keyword>
<reference evidence="3 4" key="2">
    <citation type="submission" date="2016-08" db="EMBL/GenBank/DDBJ databases">
        <title>Pervasive Adenine N6-methylation of Active Genes in Fungi.</title>
        <authorList>
            <consortium name="DOE Joint Genome Institute"/>
            <person name="Mondo S.J."/>
            <person name="Dannebaum R.O."/>
            <person name="Kuo R.C."/>
            <person name="Labutti K."/>
            <person name="Haridas S."/>
            <person name="Kuo A."/>
            <person name="Salamov A."/>
            <person name="Ahrendt S.R."/>
            <person name="Lipzen A."/>
            <person name="Sullivan W."/>
            <person name="Andreopoulos W.B."/>
            <person name="Clum A."/>
            <person name="Lindquist E."/>
            <person name="Daum C."/>
            <person name="Ramamoorthy G.K."/>
            <person name="Gryganskyi A."/>
            <person name="Culley D."/>
            <person name="Magnuson J.K."/>
            <person name="James T.Y."/>
            <person name="O'Malley M.A."/>
            <person name="Stajich J.E."/>
            <person name="Spatafora J.W."/>
            <person name="Visel A."/>
            <person name="Grigoriev I.V."/>
        </authorList>
    </citation>
    <scope>NUCLEOTIDE SEQUENCE [LARGE SCALE GENOMIC DNA]</scope>
    <source>
        <strain evidence="4">finn</strain>
    </source>
</reference>
<protein>
    <recommendedName>
        <fullName evidence="5">Microtubule associated protein</fullName>
    </recommendedName>
</protein>
<feature type="compositionally biased region" description="Basic and acidic residues" evidence="2">
    <location>
        <begin position="867"/>
        <end position="879"/>
    </location>
</feature>
<dbReference type="STRING" id="1754191.A0A1Y1V5S1"/>
<dbReference type="AlphaFoldDB" id="A0A1Y1V5S1"/>
<reference evidence="3 4" key="1">
    <citation type="submission" date="2016-08" db="EMBL/GenBank/DDBJ databases">
        <title>Genomes of anaerobic fungi encode conserved fungal cellulosomes for biomass hydrolysis.</title>
        <authorList>
            <consortium name="DOE Joint Genome Institute"/>
            <person name="Haitjema C.H."/>
            <person name="Gilmore S.P."/>
            <person name="Henske J.K."/>
            <person name="Solomon K.V."/>
            <person name="De Groot R."/>
            <person name="Kuo A."/>
            <person name="Mondo S.J."/>
            <person name="Salamov A.A."/>
            <person name="Labutti K."/>
            <person name="Zhao Z."/>
            <person name="Chiniquy J."/>
            <person name="Barry K."/>
            <person name="Brewer H.M."/>
            <person name="Purvine S.O."/>
            <person name="Wright A.T."/>
            <person name="Boxma B."/>
            <person name="Van Alen T."/>
            <person name="Hackstein J.H."/>
            <person name="Baker S.E."/>
            <person name="Grigoriev I.V."/>
            <person name="O'Malley M.A."/>
        </authorList>
    </citation>
    <scope>NUCLEOTIDE SEQUENCE [LARGE SCALE GENOMIC DNA]</scope>
    <source>
        <strain evidence="4">finn</strain>
    </source>
</reference>
<evidence type="ECO:0000313" key="3">
    <source>
        <dbReference type="EMBL" id="ORX47918.1"/>
    </source>
</evidence>
<accession>A0A1Y1V5S1</accession>
<keyword evidence="1" id="KW-0175">Coiled coil</keyword>
<feature type="region of interest" description="Disordered" evidence="2">
    <location>
        <begin position="845"/>
        <end position="892"/>
    </location>
</feature>
<feature type="coiled-coil region" evidence="1">
    <location>
        <begin position="8"/>
        <end position="39"/>
    </location>
</feature>
<feature type="compositionally biased region" description="Basic and acidic residues" evidence="2">
    <location>
        <begin position="589"/>
        <end position="605"/>
    </location>
</feature>
<feature type="compositionally biased region" description="Polar residues" evidence="2">
    <location>
        <begin position="618"/>
        <end position="629"/>
    </location>
</feature>
<feature type="region of interest" description="Disordered" evidence="2">
    <location>
        <begin position="954"/>
        <end position="1011"/>
    </location>
</feature>
<feature type="compositionally biased region" description="Basic and acidic residues" evidence="2">
    <location>
        <begin position="987"/>
        <end position="1009"/>
    </location>
</feature>
<feature type="compositionally biased region" description="Low complexity" evidence="2">
    <location>
        <begin position="555"/>
        <end position="566"/>
    </location>
</feature>
<dbReference type="Gene3D" id="1.20.58.1520">
    <property type="match status" value="1"/>
</dbReference>
<feature type="compositionally biased region" description="Polar residues" evidence="2">
    <location>
        <begin position="845"/>
        <end position="864"/>
    </location>
</feature>
<proteinExistence type="predicted"/>
<dbReference type="GO" id="GO:1990023">
    <property type="term" value="C:mitotic spindle midzone"/>
    <property type="evidence" value="ECO:0007669"/>
    <property type="project" value="TreeGrafter"/>
</dbReference>